<dbReference type="PANTHER" id="PTHR43520">
    <property type="entry name" value="ATP7, ISOFORM B"/>
    <property type="match status" value="1"/>
</dbReference>
<dbReference type="SUPFAM" id="SSF56784">
    <property type="entry name" value="HAD-like"/>
    <property type="match status" value="1"/>
</dbReference>
<evidence type="ECO:0000256" key="4">
    <source>
        <dbReference type="ARBA" id="ARBA00022723"/>
    </source>
</evidence>
<dbReference type="Gene3D" id="3.40.1110.10">
    <property type="entry name" value="Calcium-transporting ATPase, cytoplasmic domain N"/>
    <property type="match status" value="1"/>
</dbReference>
<evidence type="ECO:0000256" key="6">
    <source>
        <dbReference type="ARBA" id="ARBA00022840"/>
    </source>
</evidence>
<keyword evidence="15" id="KW-0378">Hydrolase</keyword>
<evidence type="ECO:0000256" key="3">
    <source>
        <dbReference type="ARBA" id="ARBA00022692"/>
    </source>
</evidence>
<dbReference type="InterPro" id="IPR006121">
    <property type="entry name" value="HMA_dom"/>
</dbReference>
<feature type="domain" description="HMA" evidence="13">
    <location>
        <begin position="12"/>
        <end position="77"/>
    </location>
</feature>
<dbReference type="GO" id="GO:0016887">
    <property type="term" value="F:ATP hydrolysis activity"/>
    <property type="evidence" value="ECO:0007669"/>
    <property type="project" value="InterPro"/>
</dbReference>
<dbReference type="Gene3D" id="3.40.50.1000">
    <property type="entry name" value="HAD superfamily/HAD-like"/>
    <property type="match status" value="1"/>
</dbReference>
<name>A0A2X4R823_9CORY</name>
<feature type="transmembrane region" description="Helical" evidence="12">
    <location>
        <begin position="168"/>
        <end position="190"/>
    </location>
</feature>
<evidence type="ECO:0000256" key="9">
    <source>
        <dbReference type="ARBA" id="ARBA00023136"/>
    </source>
</evidence>
<feature type="transmembrane region" description="Helical" evidence="12">
    <location>
        <begin position="690"/>
        <end position="706"/>
    </location>
</feature>
<dbReference type="CDD" id="cd02094">
    <property type="entry name" value="P-type_ATPase_Cu-like"/>
    <property type="match status" value="1"/>
</dbReference>
<comment type="catalytic activity">
    <reaction evidence="10">
        <text>ATP + H2O = ADP + phosphate + H(+)</text>
        <dbReference type="Rhea" id="RHEA:13065"/>
        <dbReference type="ChEBI" id="CHEBI:15377"/>
        <dbReference type="ChEBI" id="CHEBI:15378"/>
        <dbReference type="ChEBI" id="CHEBI:30616"/>
        <dbReference type="ChEBI" id="CHEBI:43474"/>
        <dbReference type="ChEBI" id="CHEBI:456216"/>
    </reaction>
</comment>
<dbReference type="NCBIfam" id="TIGR01512">
    <property type="entry name" value="ATPase-IB2_Cd"/>
    <property type="match status" value="1"/>
</dbReference>
<dbReference type="InterPro" id="IPR023299">
    <property type="entry name" value="ATPase_P-typ_cyto_dom_N"/>
</dbReference>
<protein>
    <recommendedName>
        <fullName evidence="11">Cation-transporting P-type ATPase B</fullName>
    </recommendedName>
</protein>
<dbReference type="Gene3D" id="2.70.150.10">
    <property type="entry name" value="Calcium-transporting ATPase, cytoplasmic transduction domain A"/>
    <property type="match status" value="1"/>
</dbReference>
<dbReference type="InterPro" id="IPR017969">
    <property type="entry name" value="Heavy-metal-associated_CS"/>
</dbReference>
<keyword evidence="6 12" id="KW-0067">ATP-binding</keyword>
<dbReference type="InterPro" id="IPR023298">
    <property type="entry name" value="ATPase_P-typ_TM_dom_sf"/>
</dbReference>
<comment type="subcellular location">
    <subcellularLocation>
        <location evidence="1">Cell membrane</location>
        <topology evidence="1">Multi-pass membrane protein</topology>
    </subcellularLocation>
</comment>
<dbReference type="KEGG" id="cmin:NCTC10288_00127"/>
<dbReference type="Proteomes" id="UP000594905">
    <property type="component" value="Chromosome"/>
</dbReference>
<keyword evidence="4 12" id="KW-0479">Metal-binding</keyword>
<evidence type="ECO:0000256" key="1">
    <source>
        <dbReference type="ARBA" id="ARBA00004651"/>
    </source>
</evidence>
<keyword evidence="7" id="KW-1278">Translocase</keyword>
<dbReference type="STRING" id="38301.NX84_00675"/>
<dbReference type="FunFam" id="2.70.150.10:FF:000002">
    <property type="entry name" value="Copper-transporting ATPase 1, putative"/>
    <property type="match status" value="1"/>
</dbReference>
<evidence type="ECO:0000256" key="7">
    <source>
        <dbReference type="ARBA" id="ARBA00022967"/>
    </source>
</evidence>
<dbReference type="InterPro" id="IPR001757">
    <property type="entry name" value="P_typ_ATPase"/>
</dbReference>
<accession>A0A2X4R823</accession>
<keyword evidence="3 12" id="KW-0812">Transmembrane</keyword>
<evidence type="ECO:0000256" key="10">
    <source>
        <dbReference type="ARBA" id="ARBA00049360"/>
    </source>
</evidence>
<dbReference type="Proteomes" id="UP000249264">
    <property type="component" value="Chromosome 1"/>
</dbReference>
<dbReference type="RefSeq" id="WP_052319600.1">
    <property type="nucleotide sequence ID" value="NZ_CP065689.1"/>
</dbReference>
<dbReference type="GO" id="GO:0005524">
    <property type="term" value="F:ATP binding"/>
    <property type="evidence" value="ECO:0007669"/>
    <property type="project" value="UniProtKB-UniRule"/>
</dbReference>
<dbReference type="Pfam" id="PF00122">
    <property type="entry name" value="E1-E2_ATPase"/>
    <property type="match status" value="1"/>
</dbReference>
<evidence type="ECO:0000313" key="14">
    <source>
        <dbReference type="EMBL" id="QPS59873.1"/>
    </source>
</evidence>
<dbReference type="PANTHER" id="PTHR43520:SF8">
    <property type="entry name" value="P-TYPE CU(+) TRANSPORTER"/>
    <property type="match status" value="1"/>
</dbReference>
<dbReference type="Gene3D" id="3.30.70.100">
    <property type="match status" value="1"/>
</dbReference>
<feature type="transmembrane region" description="Helical" evidence="12">
    <location>
        <begin position="712"/>
        <end position="730"/>
    </location>
</feature>
<dbReference type="InterPro" id="IPR008250">
    <property type="entry name" value="ATPase_P-typ_transduc_dom_A_sf"/>
</dbReference>
<evidence type="ECO:0000256" key="2">
    <source>
        <dbReference type="ARBA" id="ARBA00006024"/>
    </source>
</evidence>
<dbReference type="GeneID" id="70782079"/>
<dbReference type="InterPro" id="IPR027256">
    <property type="entry name" value="P-typ_ATPase_IB"/>
</dbReference>
<keyword evidence="12" id="KW-1003">Cell membrane</keyword>
<dbReference type="SUPFAM" id="SSF81665">
    <property type="entry name" value="Calcium ATPase, transmembrane domain M"/>
    <property type="match status" value="1"/>
</dbReference>
<dbReference type="NCBIfam" id="TIGR01511">
    <property type="entry name" value="ATPase-IB1_Cu"/>
    <property type="match status" value="1"/>
</dbReference>
<proteinExistence type="inferred from homology"/>
<evidence type="ECO:0000313" key="16">
    <source>
        <dbReference type="Proteomes" id="UP000249264"/>
    </source>
</evidence>
<evidence type="ECO:0000256" key="12">
    <source>
        <dbReference type="RuleBase" id="RU362081"/>
    </source>
</evidence>
<dbReference type="InterPro" id="IPR036412">
    <property type="entry name" value="HAD-like_sf"/>
</dbReference>
<dbReference type="InterPro" id="IPR023214">
    <property type="entry name" value="HAD_sf"/>
</dbReference>
<dbReference type="OrthoDB" id="7059309at2"/>
<dbReference type="NCBIfam" id="TIGR01525">
    <property type="entry name" value="ATPase-IB_hvy"/>
    <property type="match status" value="1"/>
</dbReference>
<dbReference type="NCBIfam" id="TIGR01494">
    <property type="entry name" value="ATPase_P-type"/>
    <property type="match status" value="2"/>
</dbReference>
<evidence type="ECO:0000256" key="11">
    <source>
        <dbReference type="ARBA" id="ARBA00074171"/>
    </source>
</evidence>
<dbReference type="PROSITE" id="PS01047">
    <property type="entry name" value="HMA_1"/>
    <property type="match status" value="1"/>
</dbReference>
<organism evidence="15 16">
    <name type="scientific">Corynebacterium minutissimum</name>
    <dbReference type="NCBI Taxonomy" id="38301"/>
    <lineage>
        <taxon>Bacteria</taxon>
        <taxon>Bacillati</taxon>
        <taxon>Actinomycetota</taxon>
        <taxon>Actinomycetes</taxon>
        <taxon>Mycobacteriales</taxon>
        <taxon>Corynebacteriaceae</taxon>
        <taxon>Corynebacterium</taxon>
    </lineage>
</organism>
<dbReference type="FunFam" id="3.30.70.100:FF:000005">
    <property type="entry name" value="Copper-exporting P-type ATPase A"/>
    <property type="match status" value="1"/>
</dbReference>
<evidence type="ECO:0000256" key="5">
    <source>
        <dbReference type="ARBA" id="ARBA00022741"/>
    </source>
</evidence>
<dbReference type="Pfam" id="PF00702">
    <property type="entry name" value="Hydrolase"/>
    <property type="match status" value="1"/>
</dbReference>
<feature type="transmembrane region" description="Helical" evidence="12">
    <location>
        <begin position="390"/>
        <end position="416"/>
    </location>
</feature>
<dbReference type="PRINTS" id="PR00943">
    <property type="entry name" value="CUATPASE"/>
</dbReference>
<dbReference type="InterPro" id="IPR018303">
    <property type="entry name" value="ATPase_P-typ_P_site"/>
</dbReference>
<evidence type="ECO:0000313" key="17">
    <source>
        <dbReference type="Proteomes" id="UP000594905"/>
    </source>
</evidence>
<dbReference type="InterPro" id="IPR059000">
    <property type="entry name" value="ATPase_P-type_domA"/>
</dbReference>
<keyword evidence="8 12" id="KW-1133">Transmembrane helix</keyword>
<dbReference type="SUPFAM" id="SSF81653">
    <property type="entry name" value="Calcium ATPase, transduction domain A"/>
    <property type="match status" value="1"/>
</dbReference>
<dbReference type="GO" id="GO:0005507">
    <property type="term" value="F:copper ion binding"/>
    <property type="evidence" value="ECO:0007669"/>
    <property type="project" value="TreeGrafter"/>
</dbReference>
<feature type="transmembrane region" description="Helical" evidence="12">
    <location>
        <begin position="210"/>
        <end position="228"/>
    </location>
</feature>
<dbReference type="GO" id="GO:0005886">
    <property type="term" value="C:plasma membrane"/>
    <property type="evidence" value="ECO:0007669"/>
    <property type="project" value="UniProtKB-SubCell"/>
</dbReference>
<dbReference type="InterPro" id="IPR036163">
    <property type="entry name" value="HMA_dom_sf"/>
</dbReference>
<dbReference type="PROSITE" id="PS00154">
    <property type="entry name" value="ATPASE_E1_E2"/>
    <property type="match status" value="1"/>
</dbReference>
<reference evidence="14 17" key="2">
    <citation type="submission" date="2020-12" db="EMBL/GenBank/DDBJ databases">
        <title>FDA dAtabase for Regulatory Grade micrObial Sequences (FDA-ARGOS): Supporting development and validation of Infectious Disease Dx tests.</title>
        <authorList>
            <person name="Sproer C."/>
            <person name="Gronow S."/>
            <person name="Severitt S."/>
            <person name="Schroder I."/>
            <person name="Tallon L."/>
            <person name="Sadzewicz L."/>
            <person name="Zhao X."/>
            <person name="Boylan J."/>
            <person name="Ott S."/>
            <person name="Bowen H."/>
            <person name="Vavikolanu K."/>
            <person name="Mehta A."/>
            <person name="Aluvathingal J."/>
            <person name="Nadendla S."/>
            <person name="Lowell S."/>
            <person name="Myers T."/>
            <person name="Yan Y."/>
            <person name="Sichtig H."/>
        </authorList>
    </citation>
    <scope>NUCLEOTIDE SEQUENCE [LARGE SCALE GENOMIC DNA]</scope>
    <source>
        <strain evidence="14 17">FDAARGOS_894</strain>
    </source>
</reference>
<sequence>MTDVLQPHGPLAHLDLGVTGMTCTSCSSRVERKLNKVEGVEATVNFATESASVSYDPTTTTPADLIEIVEGAGYGAFTVGGEDKEESTSTTTESARDAEAADLLQRTLISGALSLPLMVLSMVPALQFQHWQWACLVLATIVYIFGGAPFHRATWANLKHGAATMDTLITMGTTAAYAWSLYALFLGNAGMPGMTMHMTLRSNDAQMDHIYLESVGMVITFLLLGRWFEVKAKGRSSEALTKLLTMGAKDATVLRGESEQRIPVSDLRVGDIIVVRPGEKIATDGVVTAGHSAVDESLLTGESLPVEVSPGSRVTGATINASGRLEVRATRVGSDTVLAQMGKLVTDAQASKAPIQRLADRIAGVFVPIVIAIALLTLIAHLFVGGTAPAFVAAVAVLIIACPCAMGLATPTAILVGTGRGAELGILIKGPEILESTRQIDTIVLDKTGTITEGQMSVTTVTPTDSPIVGARTEDELLGLAAAVEKGSKHPIARAIVAAYDGELPAADNFKELPGQGIEATIGGSRIRVGRPPAGYEGTGTQVGVFVDGTLAGTIELHDHVKASSAAAIARLKELGLEPYLLTGDNTNAAQAVAREVGIAVSDVQAEVMPEDKVDAVKRLQAEGKVVAMVGDGVNDAAALAQADLGIAMGAGADVAIEASDITVMNNDLGSVADSVRLARQTLRIIKGNLFWAFAYNIILIPVAAFGLLNPLLAGLAMAFSSVFVVTNSLRLRKFAPAE</sequence>
<evidence type="ECO:0000256" key="8">
    <source>
        <dbReference type="ARBA" id="ARBA00022989"/>
    </source>
</evidence>
<keyword evidence="9 12" id="KW-0472">Membrane</keyword>
<comment type="similarity">
    <text evidence="2 12">Belongs to the cation transport ATPase (P-type) (TC 3.A.3) family. Type IB subfamily.</text>
</comment>
<dbReference type="PROSITE" id="PS50846">
    <property type="entry name" value="HMA_2"/>
    <property type="match status" value="1"/>
</dbReference>
<evidence type="ECO:0000259" key="13">
    <source>
        <dbReference type="PROSITE" id="PS50846"/>
    </source>
</evidence>
<dbReference type="CDD" id="cd00371">
    <property type="entry name" value="HMA"/>
    <property type="match status" value="1"/>
</dbReference>
<dbReference type="GO" id="GO:0043682">
    <property type="term" value="F:P-type divalent copper transporter activity"/>
    <property type="evidence" value="ECO:0007669"/>
    <property type="project" value="TreeGrafter"/>
</dbReference>
<feature type="transmembrane region" description="Helical" evidence="12">
    <location>
        <begin position="362"/>
        <end position="384"/>
    </location>
</feature>
<dbReference type="AlphaFoldDB" id="A0A2X4R823"/>
<feature type="transmembrane region" description="Helical" evidence="12">
    <location>
        <begin position="131"/>
        <end position="148"/>
    </location>
</feature>
<dbReference type="EMBL" id="LS483460">
    <property type="protein sequence ID" value="SQH98236.1"/>
    <property type="molecule type" value="Genomic_DNA"/>
</dbReference>
<gene>
    <name evidence="15" type="primary">ctpA</name>
    <name evidence="14" type="synonym">cadA</name>
    <name evidence="14" type="ORF">I6G51_01255</name>
    <name evidence="15" type="ORF">NCTC10288_00127</name>
</gene>
<keyword evidence="17" id="KW-1185">Reference proteome</keyword>
<reference evidence="15 16" key="1">
    <citation type="submission" date="2018-06" db="EMBL/GenBank/DDBJ databases">
        <authorList>
            <consortium name="Pathogen Informatics"/>
            <person name="Doyle S."/>
        </authorList>
    </citation>
    <scope>NUCLEOTIDE SEQUENCE [LARGE SCALE GENOMIC DNA]</scope>
    <source>
        <strain evidence="15 16">NCTC10288</strain>
    </source>
</reference>
<dbReference type="Pfam" id="PF00403">
    <property type="entry name" value="HMA"/>
    <property type="match status" value="1"/>
</dbReference>
<dbReference type="SUPFAM" id="SSF55008">
    <property type="entry name" value="HMA, heavy metal-associated domain"/>
    <property type="match status" value="1"/>
</dbReference>
<evidence type="ECO:0000313" key="15">
    <source>
        <dbReference type="EMBL" id="SQH98236.1"/>
    </source>
</evidence>
<keyword evidence="5 12" id="KW-0547">Nucleotide-binding</keyword>
<dbReference type="PRINTS" id="PR00119">
    <property type="entry name" value="CATATPASE"/>
</dbReference>
<dbReference type="EMBL" id="CP065689">
    <property type="protein sequence ID" value="QPS59873.1"/>
    <property type="molecule type" value="Genomic_DNA"/>
</dbReference>
<dbReference type="GO" id="GO:0055070">
    <property type="term" value="P:copper ion homeostasis"/>
    <property type="evidence" value="ECO:0007669"/>
    <property type="project" value="TreeGrafter"/>
</dbReference>